<feature type="transmembrane region" description="Helical" evidence="12">
    <location>
        <begin position="40"/>
        <end position="61"/>
    </location>
</feature>
<dbReference type="Gene3D" id="3.30.565.10">
    <property type="entry name" value="Histidine kinase-like ATPase, C-terminal domain"/>
    <property type="match status" value="1"/>
</dbReference>
<comment type="subunit">
    <text evidence="9">At low DSF concentrations, interacts with RpfF.</text>
</comment>
<dbReference type="PROSITE" id="PS50112">
    <property type="entry name" value="PAS"/>
    <property type="match status" value="2"/>
</dbReference>
<dbReference type="PANTHER" id="PTHR45339">
    <property type="entry name" value="HYBRID SIGNAL TRANSDUCTION HISTIDINE KINASE J"/>
    <property type="match status" value="1"/>
</dbReference>
<evidence type="ECO:0000256" key="11">
    <source>
        <dbReference type="PROSITE-ProRule" id="PRU00169"/>
    </source>
</evidence>
<dbReference type="Pfam" id="PF00512">
    <property type="entry name" value="HisKA"/>
    <property type="match status" value="1"/>
</dbReference>
<keyword evidence="3 11" id="KW-0597">Phosphoprotein</keyword>
<keyword evidence="12" id="KW-0812">Transmembrane</keyword>
<dbReference type="STRING" id="526222.Desal_3332"/>
<keyword evidence="4" id="KW-0808">Transferase</keyword>
<evidence type="ECO:0000256" key="8">
    <source>
        <dbReference type="ARBA" id="ARBA00023012"/>
    </source>
</evidence>
<dbReference type="InterPro" id="IPR001789">
    <property type="entry name" value="Sig_transdc_resp-reg_receiver"/>
</dbReference>
<keyword evidence="12" id="KW-1133">Transmembrane helix</keyword>
<dbReference type="AlphaFoldDB" id="C6BRZ9"/>
<keyword evidence="6 17" id="KW-0418">Kinase</keyword>
<evidence type="ECO:0000256" key="6">
    <source>
        <dbReference type="ARBA" id="ARBA00022777"/>
    </source>
</evidence>
<dbReference type="InterPro" id="IPR004358">
    <property type="entry name" value="Sig_transdc_His_kin-like_C"/>
</dbReference>
<dbReference type="PROSITE" id="PS50113">
    <property type="entry name" value="PAC"/>
    <property type="match status" value="2"/>
</dbReference>
<evidence type="ECO:0000259" key="16">
    <source>
        <dbReference type="PROSITE" id="PS50113"/>
    </source>
</evidence>
<evidence type="ECO:0000256" key="12">
    <source>
        <dbReference type="SAM" id="Phobius"/>
    </source>
</evidence>
<dbReference type="eggNOG" id="COG2205">
    <property type="taxonomic scope" value="Bacteria"/>
</dbReference>
<evidence type="ECO:0000256" key="4">
    <source>
        <dbReference type="ARBA" id="ARBA00022679"/>
    </source>
</evidence>
<dbReference type="CDD" id="cd00130">
    <property type="entry name" value="PAS"/>
    <property type="match status" value="2"/>
</dbReference>
<dbReference type="Gene3D" id="3.40.50.2300">
    <property type="match status" value="1"/>
</dbReference>
<feature type="domain" description="Response regulatory" evidence="14">
    <location>
        <begin position="599"/>
        <end position="714"/>
    </location>
</feature>
<dbReference type="FunFam" id="3.30.565.10:FF:000010">
    <property type="entry name" value="Sensor histidine kinase RcsC"/>
    <property type="match status" value="1"/>
</dbReference>
<dbReference type="PANTHER" id="PTHR45339:SF3">
    <property type="entry name" value="HISTIDINE KINASE"/>
    <property type="match status" value="1"/>
</dbReference>
<proteinExistence type="predicted"/>
<dbReference type="InterPro" id="IPR035965">
    <property type="entry name" value="PAS-like_dom_sf"/>
</dbReference>
<accession>C6BRZ9</accession>
<dbReference type="CDD" id="cd16922">
    <property type="entry name" value="HATPase_EvgS-ArcB-TorS-like"/>
    <property type="match status" value="1"/>
</dbReference>
<feature type="domain" description="PAC" evidence="16">
    <location>
        <begin position="283"/>
        <end position="335"/>
    </location>
</feature>
<evidence type="ECO:0000256" key="7">
    <source>
        <dbReference type="ARBA" id="ARBA00022840"/>
    </source>
</evidence>
<evidence type="ECO:0000256" key="5">
    <source>
        <dbReference type="ARBA" id="ARBA00022741"/>
    </source>
</evidence>
<dbReference type="GO" id="GO:0005524">
    <property type="term" value="F:ATP binding"/>
    <property type="evidence" value="ECO:0007669"/>
    <property type="project" value="UniProtKB-KW"/>
</dbReference>
<dbReference type="InterPro" id="IPR036890">
    <property type="entry name" value="HATPase_C_sf"/>
</dbReference>
<dbReference type="SUPFAM" id="SSF55785">
    <property type="entry name" value="PYP-like sensor domain (PAS domain)"/>
    <property type="match status" value="2"/>
</dbReference>
<evidence type="ECO:0000259" key="14">
    <source>
        <dbReference type="PROSITE" id="PS50110"/>
    </source>
</evidence>
<evidence type="ECO:0000256" key="2">
    <source>
        <dbReference type="ARBA" id="ARBA00012438"/>
    </source>
</evidence>
<dbReference type="Pfam" id="PF08448">
    <property type="entry name" value="PAS_4"/>
    <property type="match status" value="1"/>
</dbReference>
<dbReference type="HOGENOM" id="CLU_000445_114_15_7"/>
<dbReference type="Gene3D" id="3.30.450.20">
    <property type="entry name" value="PAS domain"/>
    <property type="match status" value="2"/>
</dbReference>
<evidence type="ECO:0000256" key="9">
    <source>
        <dbReference type="ARBA" id="ARBA00064003"/>
    </source>
</evidence>
<dbReference type="Pfam" id="PF00072">
    <property type="entry name" value="Response_reg"/>
    <property type="match status" value="1"/>
</dbReference>
<feature type="domain" description="PAC" evidence="16">
    <location>
        <begin position="156"/>
        <end position="208"/>
    </location>
</feature>
<dbReference type="SMART" id="SM00388">
    <property type="entry name" value="HisKA"/>
    <property type="match status" value="1"/>
</dbReference>
<evidence type="ECO:0000313" key="18">
    <source>
        <dbReference type="Proteomes" id="UP000002601"/>
    </source>
</evidence>
<dbReference type="InterPro" id="IPR000700">
    <property type="entry name" value="PAS-assoc_C"/>
</dbReference>
<dbReference type="SUPFAM" id="SSF52172">
    <property type="entry name" value="CheY-like"/>
    <property type="match status" value="1"/>
</dbReference>
<evidence type="ECO:0000259" key="15">
    <source>
        <dbReference type="PROSITE" id="PS50112"/>
    </source>
</evidence>
<dbReference type="InterPro" id="IPR036097">
    <property type="entry name" value="HisK_dim/P_sf"/>
</dbReference>
<dbReference type="Gene3D" id="1.10.287.130">
    <property type="match status" value="1"/>
</dbReference>
<dbReference type="Proteomes" id="UP000002601">
    <property type="component" value="Chromosome"/>
</dbReference>
<dbReference type="InterPro" id="IPR000014">
    <property type="entry name" value="PAS"/>
</dbReference>
<evidence type="ECO:0000259" key="13">
    <source>
        <dbReference type="PROSITE" id="PS50109"/>
    </source>
</evidence>
<keyword evidence="7" id="KW-0067">ATP-binding</keyword>
<dbReference type="KEGG" id="dsa:Desal_3332"/>
<dbReference type="EMBL" id="CP001649">
    <property type="protein sequence ID" value="ACS81382.1"/>
    <property type="molecule type" value="Genomic_DNA"/>
</dbReference>
<feature type="modified residue" description="4-aspartylphosphate" evidence="11">
    <location>
        <position position="649"/>
    </location>
</feature>
<gene>
    <name evidence="17" type="ordered locus">Desal_3332</name>
</gene>
<dbReference type="Pfam" id="PF13426">
    <property type="entry name" value="PAS_9"/>
    <property type="match status" value="1"/>
</dbReference>
<dbReference type="SMART" id="SM00387">
    <property type="entry name" value="HATPase_c"/>
    <property type="match status" value="1"/>
</dbReference>
<name>C6BRZ9_MARSD</name>
<keyword evidence="18" id="KW-1185">Reference proteome</keyword>
<dbReference type="NCBIfam" id="TIGR00229">
    <property type="entry name" value="sensory_box"/>
    <property type="match status" value="2"/>
</dbReference>
<dbReference type="SMART" id="SM00086">
    <property type="entry name" value="PAC"/>
    <property type="match status" value="2"/>
</dbReference>
<dbReference type="InterPro" id="IPR005467">
    <property type="entry name" value="His_kinase_dom"/>
</dbReference>
<dbReference type="InterPro" id="IPR011006">
    <property type="entry name" value="CheY-like_superfamily"/>
</dbReference>
<dbReference type="SUPFAM" id="SSF55874">
    <property type="entry name" value="ATPase domain of HSP90 chaperone/DNA topoisomerase II/histidine kinase"/>
    <property type="match status" value="1"/>
</dbReference>
<evidence type="ECO:0000313" key="17">
    <source>
        <dbReference type="EMBL" id="ACS81382.1"/>
    </source>
</evidence>
<feature type="domain" description="Histidine kinase" evidence="13">
    <location>
        <begin position="353"/>
        <end position="574"/>
    </location>
</feature>
<keyword evidence="8" id="KW-0902">Two-component regulatory system</keyword>
<dbReference type="PRINTS" id="PR00344">
    <property type="entry name" value="BCTRLSENSOR"/>
</dbReference>
<comment type="catalytic activity">
    <reaction evidence="1">
        <text>ATP + protein L-histidine = ADP + protein N-phospho-L-histidine.</text>
        <dbReference type="EC" id="2.7.13.3"/>
    </reaction>
</comment>
<dbReference type="GO" id="GO:0000155">
    <property type="term" value="F:phosphorelay sensor kinase activity"/>
    <property type="evidence" value="ECO:0007669"/>
    <property type="project" value="InterPro"/>
</dbReference>
<dbReference type="CDD" id="cd00082">
    <property type="entry name" value="HisKA"/>
    <property type="match status" value="1"/>
</dbReference>
<evidence type="ECO:0000256" key="1">
    <source>
        <dbReference type="ARBA" id="ARBA00000085"/>
    </source>
</evidence>
<keyword evidence="5" id="KW-0547">Nucleotide-binding</keyword>
<dbReference type="FunFam" id="1.10.287.130:FF:000002">
    <property type="entry name" value="Two-component osmosensing histidine kinase"/>
    <property type="match status" value="1"/>
</dbReference>
<protein>
    <recommendedName>
        <fullName evidence="10">Sensory/regulatory protein RpfC</fullName>
        <ecNumber evidence="2">2.7.13.3</ecNumber>
    </recommendedName>
</protein>
<evidence type="ECO:0000256" key="3">
    <source>
        <dbReference type="ARBA" id="ARBA00022553"/>
    </source>
</evidence>
<dbReference type="SMART" id="SM00448">
    <property type="entry name" value="REC"/>
    <property type="match status" value="1"/>
</dbReference>
<dbReference type="EC" id="2.7.13.3" evidence="2"/>
<evidence type="ECO:0000256" key="10">
    <source>
        <dbReference type="ARBA" id="ARBA00068150"/>
    </source>
</evidence>
<reference evidence="17 18" key="1">
    <citation type="submission" date="2009-06" db="EMBL/GenBank/DDBJ databases">
        <title>Complete sequence of Desulfovibrio salexigens DSM 2638.</title>
        <authorList>
            <consortium name="US DOE Joint Genome Institute"/>
            <person name="Lucas S."/>
            <person name="Copeland A."/>
            <person name="Lapidus A."/>
            <person name="Glavina del Rio T."/>
            <person name="Tice H."/>
            <person name="Bruce D."/>
            <person name="Goodwin L."/>
            <person name="Pitluck S."/>
            <person name="Munk A.C."/>
            <person name="Brettin T."/>
            <person name="Detter J.C."/>
            <person name="Han C."/>
            <person name="Tapia R."/>
            <person name="Larimer F."/>
            <person name="Land M."/>
            <person name="Hauser L."/>
            <person name="Kyrpides N."/>
            <person name="Anderson I."/>
            <person name="Wall J.D."/>
            <person name="Arkin A.P."/>
            <person name="Dehal P."/>
            <person name="Chivian D."/>
            <person name="Giles B."/>
            <person name="Hazen T.C."/>
        </authorList>
    </citation>
    <scope>NUCLEOTIDE SEQUENCE [LARGE SCALE GENOMIC DNA]</scope>
    <source>
        <strain evidence="18">ATCC 14822 / DSM 2638 / NCIMB 8403 / VKM B-1763</strain>
    </source>
</reference>
<dbReference type="CDD" id="cd17546">
    <property type="entry name" value="REC_hyHK_CKI1_RcsC-like"/>
    <property type="match status" value="1"/>
</dbReference>
<dbReference type="Pfam" id="PF02518">
    <property type="entry name" value="HATPase_c"/>
    <property type="match status" value="1"/>
</dbReference>
<dbReference type="InterPro" id="IPR003661">
    <property type="entry name" value="HisK_dim/P_dom"/>
</dbReference>
<sequence length="719" mass="80480">MLRTLLFATLLFLPGCTDIFAEGWLSATLTELGAGNLDRILILGAAIIITVLLVFIGFLYLNIDKRKKVEIELQRERDLMGSIMETSPMGILVMDNDGKIIFANDQAARVHGVAREEIIGKQHNDPIWKITAHDGSPFPEERLAFNRVMKIRNAVLDIRHAIHWLDGRKVLLSINASPIISDDGSIKKVVASVEDITTRKKVEEALKESAYRFRSLVKTAESVIILLSPDKKILEFNRMAEQLFGRTRHEVLGRDYYELFVPERFWPDHNRQFATVLSGNPLRLLENYVLARGGEERMIQWSLSRLLDAKGGALGVLAVGQDITERKRSEVELCEARDAAEEASRAKSEFLANMSHEIRTPISAIIGMSEMTLNTNLTGEQQGYLVTVKKAAESLLHIINDILDISKIEARKMELRPEDFNLYEMLEKQLSVLKVQAEEKGIELRANVSDDVSRCYHGDEYRLGQIIINLVGNAIKFTEKGYVEVSVDHVGSFEEGAVLEFRVKDTGIGISEDKCEKLFESFVQLNAGYSKRHPGSGLGLAISRQLVEMMGGHITFSSREGWGSEFKFTVRLKSSVGECIETDTAFLDEGKNDKGLAARILLAEDNATNQLYIAHFLTEQGFEVETAENGLEALDLLDNSGPFDVILMDVQMPEMDGLEATKKIREQGNEIPIIALTAYAMEGDREKFLSNGMDAYSSKPVNIDELVQIIGKLVPRTKQ</sequence>
<dbReference type="OrthoDB" id="9796457at2"/>
<dbReference type="SMART" id="SM00091">
    <property type="entry name" value="PAS"/>
    <property type="match status" value="2"/>
</dbReference>
<dbReference type="PROSITE" id="PS50109">
    <property type="entry name" value="HIS_KIN"/>
    <property type="match status" value="1"/>
</dbReference>
<dbReference type="InterPro" id="IPR001610">
    <property type="entry name" value="PAC"/>
</dbReference>
<dbReference type="SUPFAM" id="SSF47384">
    <property type="entry name" value="Homodimeric domain of signal transducing histidine kinase"/>
    <property type="match status" value="1"/>
</dbReference>
<dbReference type="PROSITE" id="PS50110">
    <property type="entry name" value="RESPONSE_REGULATORY"/>
    <property type="match status" value="1"/>
</dbReference>
<dbReference type="RefSeq" id="WP_015853198.1">
    <property type="nucleotide sequence ID" value="NC_012881.1"/>
</dbReference>
<keyword evidence="12" id="KW-0472">Membrane</keyword>
<organism evidence="17 18">
    <name type="scientific">Maridesulfovibrio salexigens (strain ATCC 14822 / DSM 2638 / NCIMB 8403 / VKM B-1763)</name>
    <name type="common">Desulfovibrio salexigens</name>
    <dbReference type="NCBI Taxonomy" id="526222"/>
    <lineage>
        <taxon>Bacteria</taxon>
        <taxon>Pseudomonadati</taxon>
        <taxon>Thermodesulfobacteriota</taxon>
        <taxon>Desulfovibrionia</taxon>
        <taxon>Desulfovibrionales</taxon>
        <taxon>Desulfovibrionaceae</taxon>
        <taxon>Maridesulfovibrio</taxon>
    </lineage>
</organism>
<feature type="domain" description="PAS" evidence="15">
    <location>
        <begin position="209"/>
        <end position="263"/>
    </location>
</feature>
<dbReference type="InterPro" id="IPR003594">
    <property type="entry name" value="HATPase_dom"/>
</dbReference>
<dbReference type="InterPro" id="IPR013656">
    <property type="entry name" value="PAS_4"/>
</dbReference>
<feature type="domain" description="PAS" evidence="15">
    <location>
        <begin position="76"/>
        <end position="122"/>
    </location>
</feature>